<feature type="compositionally biased region" description="Low complexity" evidence="1">
    <location>
        <begin position="418"/>
        <end position="440"/>
    </location>
</feature>
<evidence type="ECO:0000313" key="2">
    <source>
        <dbReference type="EMBL" id="KAG0265899.1"/>
    </source>
</evidence>
<reference evidence="2" key="1">
    <citation type="journal article" date="2020" name="Fungal Divers.">
        <title>Resolving the Mortierellaceae phylogeny through synthesis of multi-gene phylogenetics and phylogenomics.</title>
        <authorList>
            <person name="Vandepol N."/>
            <person name="Liber J."/>
            <person name="Desiro A."/>
            <person name="Na H."/>
            <person name="Kennedy M."/>
            <person name="Barry K."/>
            <person name="Grigoriev I.V."/>
            <person name="Miller A.N."/>
            <person name="O'Donnell K."/>
            <person name="Stajich J.E."/>
            <person name="Bonito G."/>
        </authorList>
    </citation>
    <scope>NUCLEOTIDE SEQUENCE</scope>
    <source>
        <strain evidence="2">KOD948</strain>
    </source>
</reference>
<feature type="region of interest" description="Disordered" evidence="1">
    <location>
        <begin position="251"/>
        <end position="346"/>
    </location>
</feature>
<protein>
    <submittedName>
        <fullName evidence="2">Uncharacterized protein</fullName>
    </submittedName>
</protein>
<evidence type="ECO:0000313" key="3">
    <source>
        <dbReference type="Proteomes" id="UP000726737"/>
    </source>
</evidence>
<comment type="caution">
    <text evidence="2">The sequence shown here is derived from an EMBL/GenBank/DDBJ whole genome shotgun (WGS) entry which is preliminary data.</text>
</comment>
<dbReference type="Proteomes" id="UP000726737">
    <property type="component" value="Unassembled WGS sequence"/>
</dbReference>
<name>A0A9P6QCY7_9FUNG</name>
<organism evidence="2 3">
    <name type="scientific">Mortierella polycephala</name>
    <dbReference type="NCBI Taxonomy" id="41804"/>
    <lineage>
        <taxon>Eukaryota</taxon>
        <taxon>Fungi</taxon>
        <taxon>Fungi incertae sedis</taxon>
        <taxon>Mucoromycota</taxon>
        <taxon>Mortierellomycotina</taxon>
        <taxon>Mortierellomycetes</taxon>
        <taxon>Mortierellales</taxon>
        <taxon>Mortierellaceae</taxon>
        <taxon>Mortierella</taxon>
    </lineage>
</organism>
<feature type="region of interest" description="Disordered" evidence="1">
    <location>
        <begin position="407"/>
        <end position="440"/>
    </location>
</feature>
<gene>
    <name evidence="2" type="ORF">BG011_003824</name>
</gene>
<proteinExistence type="predicted"/>
<dbReference type="AlphaFoldDB" id="A0A9P6QCY7"/>
<sequence>MQQQQQLHTGITPPSESEWTESLKMLLDITDGDIEQIYQDGNSKEQSQGYMACVGVPMCPSPQQPVHPQVEIKNPEMKEDFVHPGFYTLSNPYSSQNTFASPTLKRSLQEQEPVDVLNGVDTYTTSIYGHTDSRRHSRSPHSHELDFRRYSVDGQISALASVTPPSPWAYSTPPKTPSLPSSFSRARALTCPFPYLSQYITELPLSQPHIATPSSPVLARFTSYSPTLMTHRQYSSIAQHSSATLDDIHTAPQARKRRASKFYSPGDDPDQLHYSKYTLPPPLQQSHHHQQTPFQSQSWMPHRSRKQAHQEHQHVPKSQRASNGPKVNARGSTYRRNPGEVPASTLPPDHFIFQEAFLKSRLKALPYPVTSMIDDASLSRTQTPVQRHQLELETTQDQPSVEARCQAPMTSSEWPSIPAALSSSTTVPSPSPSWSNPPNSLSETLLVSDEPLLLDVTNVTTRSGQEDADPRKASIVELSPQSESISTAIASNTLEPTEAQAQDPALSAALAFAKCLATATTTLDPASTKLEGPTPSVRASALI</sequence>
<dbReference type="OrthoDB" id="2429121at2759"/>
<dbReference type="EMBL" id="JAAAJA010000025">
    <property type="protein sequence ID" value="KAG0265899.1"/>
    <property type="molecule type" value="Genomic_DNA"/>
</dbReference>
<accession>A0A9P6QCY7</accession>
<evidence type="ECO:0000256" key="1">
    <source>
        <dbReference type="SAM" id="MobiDB-lite"/>
    </source>
</evidence>
<keyword evidence="3" id="KW-1185">Reference proteome</keyword>